<feature type="domain" description="FHA" evidence="3">
    <location>
        <begin position="114"/>
        <end position="166"/>
    </location>
</feature>
<dbReference type="Proteomes" id="UP000652354">
    <property type="component" value="Unassembled WGS sequence"/>
</dbReference>
<protein>
    <recommendedName>
        <fullName evidence="3">FHA domain-containing protein</fullName>
    </recommendedName>
</protein>
<keyword evidence="1" id="KW-0597">Phosphoprotein</keyword>
<dbReference type="CDD" id="cd00060">
    <property type="entry name" value="FHA"/>
    <property type="match status" value="1"/>
</dbReference>
<dbReference type="SMART" id="SM00240">
    <property type="entry name" value="FHA"/>
    <property type="match status" value="1"/>
</dbReference>
<dbReference type="EMBL" id="BONR01000003">
    <property type="protein sequence ID" value="GIG54901.1"/>
    <property type="molecule type" value="Genomic_DNA"/>
</dbReference>
<dbReference type="SUPFAM" id="SSF49879">
    <property type="entry name" value="SMAD/FHA domain"/>
    <property type="match status" value="1"/>
</dbReference>
<sequence>MAAQCSYCGSDLRPNSMFCLDCGQLVTRQGPEPVGAGSRSDRSESTAPPQPRAPEPPAPPAPSASPAPVAVPPSAGGAAPEPAVASPSAPPPGAASYVWVLAVDGAEHLLSRDVVVGRRPAPDAGADAIAVEDPSRTVSRSHAVIRRRGDALTIEDLGSANGTRVERGGRTATCAAGAPLAIGHGDVLSFGDVRATLTARLDG</sequence>
<dbReference type="RefSeq" id="WP_203655801.1">
    <property type="nucleotide sequence ID" value="NZ_BONR01000003.1"/>
</dbReference>
<evidence type="ECO:0000259" key="3">
    <source>
        <dbReference type="PROSITE" id="PS50006"/>
    </source>
</evidence>
<proteinExistence type="predicted"/>
<dbReference type="AlphaFoldDB" id="A0A919Q300"/>
<dbReference type="Gene3D" id="2.60.200.20">
    <property type="match status" value="1"/>
</dbReference>
<reference evidence="4" key="1">
    <citation type="submission" date="2021-01" db="EMBL/GenBank/DDBJ databases">
        <title>Whole genome shotgun sequence of Demequina activiva NBRC 110675.</title>
        <authorList>
            <person name="Komaki H."/>
            <person name="Tamura T."/>
        </authorList>
    </citation>
    <scope>NUCLEOTIDE SEQUENCE</scope>
    <source>
        <strain evidence="4">NBRC 110675</strain>
    </source>
</reference>
<evidence type="ECO:0000313" key="5">
    <source>
        <dbReference type="Proteomes" id="UP000652354"/>
    </source>
</evidence>
<evidence type="ECO:0000256" key="1">
    <source>
        <dbReference type="ARBA" id="ARBA00022553"/>
    </source>
</evidence>
<dbReference type="InterPro" id="IPR008984">
    <property type="entry name" value="SMAD_FHA_dom_sf"/>
</dbReference>
<name>A0A919Q300_9MICO</name>
<feature type="compositionally biased region" description="Pro residues" evidence="2">
    <location>
        <begin position="48"/>
        <end position="71"/>
    </location>
</feature>
<evidence type="ECO:0000256" key="2">
    <source>
        <dbReference type="SAM" id="MobiDB-lite"/>
    </source>
</evidence>
<comment type="caution">
    <text evidence="4">The sequence shown here is derived from an EMBL/GenBank/DDBJ whole genome shotgun (WGS) entry which is preliminary data.</text>
</comment>
<evidence type="ECO:0000313" key="4">
    <source>
        <dbReference type="EMBL" id="GIG54901.1"/>
    </source>
</evidence>
<organism evidence="4 5">
    <name type="scientific">Demequina activiva</name>
    <dbReference type="NCBI Taxonomy" id="1582364"/>
    <lineage>
        <taxon>Bacteria</taxon>
        <taxon>Bacillati</taxon>
        <taxon>Actinomycetota</taxon>
        <taxon>Actinomycetes</taxon>
        <taxon>Micrococcales</taxon>
        <taxon>Demequinaceae</taxon>
        <taxon>Demequina</taxon>
    </lineage>
</organism>
<dbReference type="PROSITE" id="PS50006">
    <property type="entry name" value="FHA_DOMAIN"/>
    <property type="match status" value="1"/>
</dbReference>
<gene>
    <name evidence="4" type="ORF">Dac01nite_16530</name>
</gene>
<keyword evidence="5" id="KW-1185">Reference proteome</keyword>
<accession>A0A919Q300</accession>
<feature type="region of interest" description="Disordered" evidence="2">
    <location>
        <begin position="28"/>
        <end position="90"/>
    </location>
</feature>
<feature type="compositionally biased region" description="Low complexity" evidence="2">
    <location>
        <begin position="72"/>
        <end position="87"/>
    </location>
</feature>
<dbReference type="Pfam" id="PF00498">
    <property type="entry name" value="FHA"/>
    <property type="match status" value="1"/>
</dbReference>
<dbReference type="InterPro" id="IPR000253">
    <property type="entry name" value="FHA_dom"/>
</dbReference>